<dbReference type="RefSeq" id="WP_183947272.1">
    <property type="nucleotide sequence ID" value="NZ_JACHHX010000003.1"/>
</dbReference>
<keyword evidence="5" id="KW-1185">Reference proteome</keyword>
<feature type="chain" id="PRO_5031556854" description="Peptidase M11" evidence="1">
    <location>
        <begin position="42"/>
        <end position="686"/>
    </location>
</feature>
<dbReference type="Pfam" id="PF05548">
    <property type="entry name" value="Peptidase_M11"/>
    <property type="match status" value="1"/>
</dbReference>
<feature type="signal peptide" evidence="1">
    <location>
        <begin position="1"/>
        <end position="41"/>
    </location>
</feature>
<dbReference type="InterPro" id="IPR018905">
    <property type="entry name" value="A-galactase_NEW3"/>
</dbReference>
<dbReference type="InterPro" id="IPR013783">
    <property type="entry name" value="Ig-like_fold"/>
</dbReference>
<proteinExistence type="predicted"/>
<dbReference type="InterPro" id="IPR008752">
    <property type="entry name" value="Peptidase_M11"/>
</dbReference>
<dbReference type="Proteomes" id="UP000519004">
    <property type="component" value="Unassembled WGS sequence"/>
</dbReference>
<protein>
    <recommendedName>
        <fullName evidence="6">Peptidase M11</fullName>
    </recommendedName>
</protein>
<keyword evidence="1" id="KW-0732">Signal</keyword>
<name>A0A7W7V7L8_9GAMM</name>
<dbReference type="Gene3D" id="2.60.40.10">
    <property type="entry name" value="Immunoglobulins"/>
    <property type="match status" value="1"/>
</dbReference>
<gene>
    <name evidence="4" type="ORF">HNQ58_000564</name>
</gene>
<evidence type="ECO:0000313" key="4">
    <source>
        <dbReference type="EMBL" id="MBB5014688.1"/>
    </source>
</evidence>
<reference evidence="4 5" key="1">
    <citation type="submission" date="2020-08" db="EMBL/GenBank/DDBJ databases">
        <title>Genomic Encyclopedia of Type Strains, Phase IV (KMG-IV): sequencing the most valuable type-strain genomes for metagenomic binning, comparative biology and taxonomic classification.</title>
        <authorList>
            <person name="Goeker M."/>
        </authorList>
    </citation>
    <scope>NUCLEOTIDE SEQUENCE [LARGE SCALE GENOMIC DNA]</scope>
    <source>
        <strain evidence="4 5">DSM 25897</strain>
    </source>
</reference>
<evidence type="ECO:0000313" key="5">
    <source>
        <dbReference type="Proteomes" id="UP000519004"/>
    </source>
</evidence>
<feature type="domain" description="Alpha-galactosidase NEW3" evidence="3">
    <location>
        <begin position="493"/>
        <end position="567"/>
    </location>
</feature>
<organism evidence="4 5">
    <name type="scientific">Rehaibacterium terrae</name>
    <dbReference type="NCBI Taxonomy" id="1341696"/>
    <lineage>
        <taxon>Bacteria</taxon>
        <taxon>Pseudomonadati</taxon>
        <taxon>Pseudomonadota</taxon>
        <taxon>Gammaproteobacteria</taxon>
        <taxon>Lysobacterales</taxon>
        <taxon>Lysobacteraceae</taxon>
        <taxon>Rehaibacterium</taxon>
    </lineage>
</organism>
<evidence type="ECO:0000259" key="2">
    <source>
        <dbReference type="Pfam" id="PF05548"/>
    </source>
</evidence>
<dbReference type="AlphaFoldDB" id="A0A7W7V7L8"/>
<feature type="domain" description="Peptidase M11 gametolysin" evidence="2">
    <location>
        <begin position="203"/>
        <end position="329"/>
    </location>
</feature>
<comment type="caution">
    <text evidence="4">The sequence shown here is derived from an EMBL/GenBank/DDBJ whole genome shotgun (WGS) entry which is preliminary data.</text>
</comment>
<sequence>MNFTPRTPAPRPTALTGASLSLAFPLALALAFAAAPSSVQAHGNHALPPQASERARPDTPEIRVEGEIEVLVEDYAEHAETRYFLRANGRPVELHFRGRPPQLLTGTRATVRGRPFSADLEALYVESGDSVSTQSTVASSGTLPNTLGEQRTLVMLVNFQDDTSQPMSRASAHSLVFGTVGDYFRENSAGQTWLAGDTVGWYTIPVSSTSCNSGQIASEAEKRATQAGVKVSDYSRRVYMFPRNACGWAGLATVGGNPSQAWINGVFTVQNISHELGHNFGLRHAKALSCDDSTSLNCVVLTYGDPADSMGNRRAAHFGAFNKMLLGWLGTEHSPQVLAATRSERYYIDAYSAGDNAPKALRVPAGKDAGGRQQYYFVEYRRPAGYDGSLGSVGNLTSGVIVRRATEGDSDSSFFLDMTPKSSSMRTWDMEDGALVPGATFVDAANDLRLTLAWADGTTAAVDVAFGGSGPAPSCSAATPTLSLSGGAAEVLAGQGTSYTVSLKNNDSSACASATFDLTRALPSGWSGSFAASKLSVSPGATASTTLSVTTTENTASGTYTVSASATRSSGGNASASTSLKVTAPVSDTVARVGTITLSSSSRGKNVSTTAIASIVDQHGRPLTGASVTGCFSGATSGCSTATTDGVGQVSFGSGNYRGGGITFCVTAVSGSHVGSFDASNSCRSN</sequence>
<dbReference type="EMBL" id="JACHHX010000003">
    <property type="protein sequence ID" value="MBB5014688.1"/>
    <property type="molecule type" value="Genomic_DNA"/>
</dbReference>
<dbReference type="PANTHER" id="PTHR41775:SF1">
    <property type="entry name" value="PEPTIDASE M6-LIKE DOMAIN-CONTAINING PROTEIN"/>
    <property type="match status" value="1"/>
</dbReference>
<dbReference type="SUPFAM" id="SSF55486">
    <property type="entry name" value="Metalloproteases ('zincins'), catalytic domain"/>
    <property type="match status" value="1"/>
</dbReference>
<dbReference type="PANTHER" id="PTHR41775">
    <property type="entry name" value="SECRETED PROTEIN-RELATED"/>
    <property type="match status" value="1"/>
</dbReference>
<dbReference type="Pfam" id="PF10633">
    <property type="entry name" value="NPCBM_assoc"/>
    <property type="match status" value="1"/>
</dbReference>
<evidence type="ECO:0000259" key="3">
    <source>
        <dbReference type="Pfam" id="PF10633"/>
    </source>
</evidence>
<accession>A0A7W7V7L8</accession>
<evidence type="ECO:0008006" key="6">
    <source>
        <dbReference type="Google" id="ProtNLM"/>
    </source>
</evidence>
<evidence type="ECO:0000256" key="1">
    <source>
        <dbReference type="SAM" id="SignalP"/>
    </source>
</evidence>